<dbReference type="InterPro" id="IPR003594">
    <property type="entry name" value="HATPase_dom"/>
</dbReference>
<protein>
    <recommendedName>
        <fullName evidence="3">histidine kinase</fullName>
        <ecNumber evidence="3">2.7.13.3</ecNumber>
    </recommendedName>
</protein>
<dbReference type="InterPro" id="IPR003661">
    <property type="entry name" value="HisK_dim/P_dom"/>
</dbReference>
<evidence type="ECO:0000256" key="2">
    <source>
        <dbReference type="ARBA" id="ARBA00004141"/>
    </source>
</evidence>
<dbReference type="EC" id="2.7.13.3" evidence="3"/>
<evidence type="ECO:0000256" key="10">
    <source>
        <dbReference type="ARBA" id="ARBA00023136"/>
    </source>
</evidence>
<keyword evidence="9" id="KW-0902">Two-component regulatory system</keyword>
<dbReference type="GO" id="GO:0005886">
    <property type="term" value="C:plasma membrane"/>
    <property type="evidence" value="ECO:0007669"/>
    <property type="project" value="TreeGrafter"/>
</dbReference>
<keyword evidence="6" id="KW-0812">Transmembrane</keyword>
<reference evidence="12" key="1">
    <citation type="submission" date="2020-08" db="EMBL/GenBank/DDBJ databases">
        <title>Genome public.</title>
        <authorList>
            <person name="Liu C."/>
            <person name="Sun Q."/>
        </authorList>
    </citation>
    <scope>NUCLEOTIDE SEQUENCE</scope>
    <source>
        <strain evidence="12">NSJ-15</strain>
    </source>
</reference>
<dbReference type="InterPro" id="IPR036097">
    <property type="entry name" value="HisK_dim/P_sf"/>
</dbReference>
<sequence length="296" mass="32774">MAALLCALCAVLIAVVIVLSVKIYLLKKSAEEIRTGFAQKLAEDTNTVISLSSFDPAMQRLAEDINSQLKTLRKERLRCRQGDLELKEAITNISHDLRTPLTVICGYMELLERETLPPKAQHSLKIISDRVEALKQLTEELFQYSVITSAAQTSCAQSVSLNQILEESLAAYYEVLNQRHIVPEITIPEAPVLRRADPSFLSRIFGNILSNAAKYSDGDLQVTLHPSGEIVFANTSHALDGISVGRLFHRFFTVENGKNATGLGLSIAKTLTEQMGGTIRADYTAFRLMITVHFPK</sequence>
<evidence type="ECO:0000313" key="13">
    <source>
        <dbReference type="Proteomes" id="UP000632659"/>
    </source>
</evidence>
<dbReference type="InterPro" id="IPR005467">
    <property type="entry name" value="His_kinase_dom"/>
</dbReference>
<dbReference type="Gene3D" id="3.30.565.10">
    <property type="entry name" value="Histidine kinase-like ATPase, C-terminal domain"/>
    <property type="match status" value="1"/>
</dbReference>
<dbReference type="Proteomes" id="UP000632659">
    <property type="component" value="Unassembled WGS sequence"/>
</dbReference>
<keyword evidence="5" id="KW-0808">Transferase</keyword>
<dbReference type="AlphaFoldDB" id="A0A8J6TP22"/>
<organism evidence="12 13">
    <name type="scientific">Massiliimalia timonensis</name>
    <dbReference type="NCBI Taxonomy" id="1987501"/>
    <lineage>
        <taxon>Bacteria</taxon>
        <taxon>Bacillati</taxon>
        <taxon>Bacillota</taxon>
        <taxon>Clostridia</taxon>
        <taxon>Eubacteriales</taxon>
        <taxon>Oscillospiraceae</taxon>
        <taxon>Massiliimalia</taxon>
    </lineage>
</organism>
<evidence type="ECO:0000256" key="6">
    <source>
        <dbReference type="ARBA" id="ARBA00022692"/>
    </source>
</evidence>
<comment type="catalytic activity">
    <reaction evidence="1">
        <text>ATP + protein L-histidine = ADP + protein N-phospho-L-histidine.</text>
        <dbReference type="EC" id="2.7.13.3"/>
    </reaction>
</comment>
<keyword evidence="4" id="KW-0597">Phosphoprotein</keyword>
<evidence type="ECO:0000256" key="4">
    <source>
        <dbReference type="ARBA" id="ARBA00022553"/>
    </source>
</evidence>
<evidence type="ECO:0000256" key="9">
    <source>
        <dbReference type="ARBA" id="ARBA00023012"/>
    </source>
</evidence>
<comment type="subcellular location">
    <subcellularLocation>
        <location evidence="2">Membrane</location>
        <topology evidence="2">Multi-pass membrane protein</topology>
    </subcellularLocation>
</comment>
<keyword evidence="7 12" id="KW-0418">Kinase</keyword>
<dbReference type="InterPro" id="IPR036890">
    <property type="entry name" value="HATPase_C_sf"/>
</dbReference>
<dbReference type="PRINTS" id="PR00344">
    <property type="entry name" value="BCTRLSENSOR"/>
</dbReference>
<dbReference type="RefSeq" id="WP_154824707.1">
    <property type="nucleotide sequence ID" value="NZ_JACRTL010000001.1"/>
</dbReference>
<dbReference type="CDD" id="cd00082">
    <property type="entry name" value="HisKA"/>
    <property type="match status" value="1"/>
</dbReference>
<dbReference type="PROSITE" id="PS50109">
    <property type="entry name" value="HIS_KIN"/>
    <property type="match status" value="1"/>
</dbReference>
<proteinExistence type="predicted"/>
<evidence type="ECO:0000256" key="5">
    <source>
        <dbReference type="ARBA" id="ARBA00022679"/>
    </source>
</evidence>
<dbReference type="Pfam" id="PF02518">
    <property type="entry name" value="HATPase_c"/>
    <property type="match status" value="1"/>
</dbReference>
<dbReference type="EMBL" id="JACRTL010000001">
    <property type="protein sequence ID" value="MBC8609699.1"/>
    <property type="molecule type" value="Genomic_DNA"/>
</dbReference>
<dbReference type="InterPro" id="IPR050398">
    <property type="entry name" value="HssS/ArlS-like"/>
</dbReference>
<comment type="caution">
    <text evidence="12">The sequence shown here is derived from an EMBL/GenBank/DDBJ whole genome shotgun (WGS) entry which is preliminary data.</text>
</comment>
<keyword evidence="13" id="KW-1185">Reference proteome</keyword>
<evidence type="ECO:0000256" key="8">
    <source>
        <dbReference type="ARBA" id="ARBA00022989"/>
    </source>
</evidence>
<evidence type="ECO:0000256" key="1">
    <source>
        <dbReference type="ARBA" id="ARBA00000085"/>
    </source>
</evidence>
<dbReference type="SUPFAM" id="SSF55874">
    <property type="entry name" value="ATPase domain of HSP90 chaperone/DNA topoisomerase II/histidine kinase"/>
    <property type="match status" value="1"/>
</dbReference>
<gene>
    <name evidence="12" type="ORF">H8702_01010</name>
</gene>
<dbReference type="SUPFAM" id="SSF47384">
    <property type="entry name" value="Homodimeric domain of signal transducing histidine kinase"/>
    <property type="match status" value="1"/>
</dbReference>
<name>A0A8J6TP22_9FIRM</name>
<dbReference type="Gene3D" id="1.10.287.130">
    <property type="match status" value="1"/>
</dbReference>
<evidence type="ECO:0000259" key="11">
    <source>
        <dbReference type="PROSITE" id="PS50109"/>
    </source>
</evidence>
<evidence type="ECO:0000256" key="3">
    <source>
        <dbReference type="ARBA" id="ARBA00012438"/>
    </source>
</evidence>
<dbReference type="SMART" id="SM00388">
    <property type="entry name" value="HisKA"/>
    <property type="match status" value="1"/>
</dbReference>
<feature type="domain" description="Histidine kinase" evidence="11">
    <location>
        <begin position="92"/>
        <end position="296"/>
    </location>
</feature>
<keyword evidence="10" id="KW-0472">Membrane</keyword>
<dbReference type="Pfam" id="PF00512">
    <property type="entry name" value="HisKA"/>
    <property type="match status" value="1"/>
</dbReference>
<dbReference type="SMART" id="SM00387">
    <property type="entry name" value="HATPase_c"/>
    <property type="match status" value="1"/>
</dbReference>
<dbReference type="GO" id="GO:0000155">
    <property type="term" value="F:phosphorelay sensor kinase activity"/>
    <property type="evidence" value="ECO:0007669"/>
    <property type="project" value="InterPro"/>
</dbReference>
<evidence type="ECO:0000313" key="12">
    <source>
        <dbReference type="EMBL" id="MBC8609699.1"/>
    </source>
</evidence>
<dbReference type="InterPro" id="IPR004358">
    <property type="entry name" value="Sig_transdc_His_kin-like_C"/>
</dbReference>
<dbReference type="PANTHER" id="PTHR45528">
    <property type="entry name" value="SENSOR HISTIDINE KINASE CPXA"/>
    <property type="match status" value="1"/>
</dbReference>
<accession>A0A8J6TP22</accession>
<evidence type="ECO:0000256" key="7">
    <source>
        <dbReference type="ARBA" id="ARBA00022777"/>
    </source>
</evidence>
<keyword evidence="8" id="KW-1133">Transmembrane helix</keyword>
<dbReference type="PANTHER" id="PTHR45528:SF8">
    <property type="entry name" value="HISTIDINE KINASE"/>
    <property type="match status" value="1"/>
</dbReference>